<dbReference type="AlphaFoldDB" id="A0A450X5E3"/>
<accession>A0A450X5E3</accession>
<evidence type="ECO:0000313" key="1">
    <source>
        <dbReference type="EMBL" id="VFK24519.1"/>
    </source>
</evidence>
<dbReference type="EMBL" id="CAADFL010000999">
    <property type="protein sequence ID" value="VFK24519.1"/>
    <property type="molecule type" value="Genomic_DNA"/>
</dbReference>
<reference evidence="1" key="1">
    <citation type="submission" date="2019-02" db="EMBL/GenBank/DDBJ databases">
        <authorList>
            <person name="Gruber-Vodicka R. H."/>
            <person name="Seah K. B. B."/>
        </authorList>
    </citation>
    <scope>NUCLEOTIDE SEQUENCE</scope>
    <source>
        <strain evidence="1">BECK_BZ164</strain>
    </source>
</reference>
<gene>
    <name evidence="1" type="ORF">BECKFM1743B_GA0114221_109991</name>
</gene>
<sequence length="55" mass="6390">MDRFIVFAADSSGRILHLGEERNIHAILSTKGAEKEERFFNHRGHRDPSAENRNR</sequence>
<proteinExistence type="predicted"/>
<protein>
    <submittedName>
        <fullName evidence="1">Uncharacterized protein</fullName>
    </submittedName>
</protein>
<name>A0A450X5E3_9GAMM</name>
<organism evidence="1">
    <name type="scientific">Candidatus Kentrum sp. FM</name>
    <dbReference type="NCBI Taxonomy" id="2126340"/>
    <lineage>
        <taxon>Bacteria</taxon>
        <taxon>Pseudomonadati</taxon>
        <taxon>Pseudomonadota</taxon>
        <taxon>Gammaproteobacteria</taxon>
        <taxon>Candidatus Kentrum</taxon>
    </lineage>
</organism>